<dbReference type="GO" id="GO:0016776">
    <property type="term" value="F:phosphotransferase activity, phosphate group as acceptor"/>
    <property type="evidence" value="ECO:0007669"/>
    <property type="project" value="TreeGrafter"/>
</dbReference>
<dbReference type="EMBL" id="SMYL01000001">
    <property type="protein sequence ID" value="TDK68516.1"/>
    <property type="molecule type" value="Genomic_DNA"/>
</dbReference>
<feature type="transmembrane region" description="Helical" evidence="1">
    <location>
        <begin position="171"/>
        <end position="197"/>
    </location>
</feature>
<evidence type="ECO:0000259" key="2">
    <source>
        <dbReference type="Pfam" id="PF00884"/>
    </source>
</evidence>
<protein>
    <recommendedName>
        <fullName evidence="2">Sulfatase N-terminal domain-containing protein</fullName>
    </recommendedName>
</protein>
<organism evidence="3 4">
    <name type="scientific">Sapientia aquatica</name>
    <dbReference type="NCBI Taxonomy" id="1549640"/>
    <lineage>
        <taxon>Bacteria</taxon>
        <taxon>Pseudomonadati</taxon>
        <taxon>Pseudomonadota</taxon>
        <taxon>Betaproteobacteria</taxon>
        <taxon>Burkholderiales</taxon>
        <taxon>Oxalobacteraceae</taxon>
        <taxon>Sapientia</taxon>
    </lineage>
</organism>
<keyword evidence="1" id="KW-0812">Transmembrane</keyword>
<feature type="transmembrane region" description="Helical" evidence="1">
    <location>
        <begin position="53"/>
        <end position="72"/>
    </location>
</feature>
<feature type="domain" description="Sulfatase N-terminal" evidence="2">
    <location>
        <begin position="249"/>
        <end position="532"/>
    </location>
</feature>
<dbReference type="OrthoDB" id="9786870at2"/>
<dbReference type="InterPro" id="IPR017850">
    <property type="entry name" value="Alkaline_phosphatase_core_sf"/>
</dbReference>
<proteinExistence type="predicted"/>
<dbReference type="PANTHER" id="PTHR30443:SF0">
    <property type="entry name" value="PHOSPHOETHANOLAMINE TRANSFERASE EPTA"/>
    <property type="match status" value="1"/>
</dbReference>
<dbReference type="AlphaFoldDB" id="A0A4V3AV65"/>
<dbReference type="GO" id="GO:0009244">
    <property type="term" value="P:lipopolysaccharide core region biosynthetic process"/>
    <property type="evidence" value="ECO:0007669"/>
    <property type="project" value="TreeGrafter"/>
</dbReference>
<reference evidence="3 4" key="1">
    <citation type="submission" date="2019-03" db="EMBL/GenBank/DDBJ databases">
        <title>Sapientia aquatica gen. nov., sp. nov., isolated from a crater lake.</title>
        <authorList>
            <person name="Felfoldi T."/>
            <person name="Szabo A."/>
            <person name="Toth E."/>
            <person name="Schumann P."/>
            <person name="Keki Z."/>
            <person name="Marialigeti K."/>
            <person name="Mathe I."/>
        </authorList>
    </citation>
    <scope>NUCLEOTIDE SEQUENCE [LARGE SCALE GENOMIC DNA]</scope>
    <source>
        <strain evidence="3 4">SA-152</strain>
    </source>
</reference>
<keyword evidence="1" id="KW-1133">Transmembrane helix</keyword>
<feature type="transmembrane region" description="Helical" evidence="1">
    <location>
        <begin position="133"/>
        <end position="159"/>
    </location>
</feature>
<dbReference type="PANTHER" id="PTHR30443">
    <property type="entry name" value="INNER MEMBRANE PROTEIN"/>
    <property type="match status" value="1"/>
</dbReference>
<dbReference type="Gene3D" id="3.40.720.10">
    <property type="entry name" value="Alkaline Phosphatase, subunit A"/>
    <property type="match status" value="1"/>
</dbReference>
<dbReference type="Pfam" id="PF00884">
    <property type="entry name" value="Sulfatase"/>
    <property type="match status" value="1"/>
</dbReference>
<name>A0A4V3AV65_9BURK</name>
<evidence type="ECO:0000313" key="4">
    <source>
        <dbReference type="Proteomes" id="UP000294829"/>
    </source>
</evidence>
<gene>
    <name evidence="3" type="ORF">E2I14_02960</name>
</gene>
<dbReference type="InterPro" id="IPR000917">
    <property type="entry name" value="Sulfatase_N"/>
</dbReference>
<accession>A0A4V3AV65</accession>
<keyword evidence="1" id="KW-0472">Membrane</keyword>
<dbReference type="Proteomes" id="UP000294829">
    <property type="component" value="Unassembled WGS sequence"/>
</dbReference>
<sequence length="567" mass="61796">MPKTFFATALMSESNSRRINQFHLSSETFARILFWGAWFLPTVLALMRSGGNGRAWESLLWSACICALLAILPRRLFRVAQYCSLLLTPALLWWIAYAALNGIGPGWQAALAATATSVNETKDALKLAIDAPYFVFFSLVCVASLVVSFYLYTTTLAMAATSAKTSEGLKLIFALALLPFAYSYIVSSLGAHLPIIFLSSDSSFSTIGSATRLVWEGVDQVLYGDILYAGHSRLPAKVSVHVKAPRLAMFVVGESVRAGGIGIEKIERGPWTKALNERVNNHLGVWLPTTCAGSNGTAVSVPMLITETEPSNYKQSATAPSVLAMLKAAGYKTAWISNQDTNVFSESGHDYYWTISRSAGVSDSYDEEMLPIASAFISPLRAQQNAMTTPYAMVLHMHGSHFSYQERYPVAEFAKEPENLSSDDLTELRYERSEEYSAKVIVKLAALLDSVDYPAFLVFSGDHGENLPSDHNGVLTHLGPRATIRDGTTTSFVLWNRAMQLSAAPDTLLRNVINQNMIAHVDIAKIFLTLSGFSNDAVTPAKQVTILAPVEVGAPAFTVNDCSLLKP</sequence>
<dbReference type="SUPFAM" id="SSF53649">
    <property type="entry name" value="Alkaline phosphatase-like"/>
    <property type="match status" value="1"/>
</dbReference>
<keyword evidence="4" id="KW-1185">Reference proteome</keyword>
<dbReference type="InterPro" id="IPR040423">
    <property type="entry name" value="PEA_transferase"/>
</dbReference>
<dbReference type="GO" id="GO:0005886">
    <property type="term" value="C:plasma membrane"/>
    <property type="evidence" value="ECO:0007669"/>
    <property type="project" value="UniProtKB-SubCell"/>
</dbReference>
<evidence type="ECO:0000313" key="3">
    <source>
        <dbReference type="EMBL" id="TDK68516.1"/>
    </source>
</evidence>
<evidence type="ECO:0000256" key="1">
    <source>
        <dbReference type="SAM" id="Phobius"/>
    </source>
</evidence>
<comment type="caution">
    <text evidence="3">The sequence shown here is derived from an EMBL/GenBank/DDBJ whole genome shotgun (WGS) entry which is preliminary data.</text>
</comment>
<feature type="transmembrane region" description="Helical" evidence="1">
    <location>
        <begin position="28"/>
        <end position="47"/>
    </location>
</feature>